<reference evidence="10 11" key="1">
    <citation type="submission" date="2018-05" db="EMBL/GenBank/DDBJ databases">
        <title>Coraliomargarita sinensis sp. nov., isolated from a marine solar saltern.</title>
        <authorList>
            <person name="Zhou L.Y."/>
        </authorList>
    </citation>
    <scope>NUCLEOTIDE SEQUENCE [LARGE SCALE GENOMIC DNA]</scope>
    <source>
        <strain evidence="10 11">WN38</strain>
    </source>
</reference>
<dbReference type="RefSeq" id="WP_110130204.1">
    <property type="nucleotide sequence ID" value="NZ_QHJQ01000002.1"/>
</dbReference>
<comment type="caution">
    <text evidence="10">The sequence shown here is derived from an EMBL/GenBank/DDBJ whole genome shotgun (WGS) entry which is preliminary data.</text>
</comment>
<dbReference type="InterPro" id="IPR036217">
    <property type="entry name" value="MethylDNA_cys_MeTrfase_DNAb"/>
</dbReference>
<dbReference type="FunFam" id="1.10.10.10:FF:000214">
    <property type="entry name" value="Methylated-DNA--protein-cysteine methyltransferase"/>
    <property type="match status" value="1"/>
</dbReference>
<dbReference type="SUPFAM" id="SSF53155">
    <property type="entry name" value="Methylated DNA-protein cysteine methyltransferase domain"/>
    <property type="match status" value="1"/>
</dbReference>
<evidence type="ECO:0000256" key="6">
    <source>
        <dbReference type="ARBA" id="ARBA00022763"/>
    </source>
</evidence>
<keyword evidence="6" id="KW-0227">DNA damage</keyword>
<feature type="domain" description="Methylated-DNA-[protein]-cysteine S-methyltransferase DNA binding" evidence="9">
    <location>
        <begin position="109"/>
        <end position="188"/>
    </location>
</feature>
<dbReference type="Pfam" id="PF01035">
    <property type="entry name" value="DNA_binding_1"/>
    <property type="match status" value="1"/>
</dbReference>
<dbReference type="Gene3D" id="3.30.160.70">
    <property type="entry name" value="Methylated DNA-protein cysteine methyltransferase domain"/>
    <property type="match status" value="1"/>
</dbReference>
<evidence type="ECO:0000256" key="7">
    <source>
        <dbReference type="ARBA" id="ARBA00023204"/>
    </source>
</evidence>
<sequence>MSGCDAAGSILECVPVEEGRAGTWPTVINYGFYATPLGRCMIGETNGRICYLAFAPPGSDEARSADLCRRWPGVSLNNHSGMTDELPGKMFSLKAPAEVSVSLLVRGTPFQLEVWQALRAIPAGEVRTYSEIAQSIGRPKATRAVGSAIGANPIAWLIPCHRVIRSDGQLGGYRWGTAMKTACLAYERRQLGGAE</sequence>
<organism evidence="10 11">
    <name type="scientific">Coraliomargarita sinensis</name>
    <dbReference type="NCBI Taxonomy" id="2174842"/>
    <lineage>
        <taxon>Bacteria</taxon>
        <taxon>Pseudomonadati</taxon>
        <taxon>Verrucomicrobiota</taxon>
        <taxon>Opitutia</taxon>
        <taxon>Puniceicoccales</taxon>
        <taxon>Coraliomargaritaceae</taxon>
        <taxon>Coraliomargarita</taxon>
    </lineage>
</organism>
<dbReference type="GO" id="GO:0003908">
    <property type="term" value="F:methylated-DNA-[protein]-cysteine S-methyltransferase activity"/>
    <property type="evidence" value="ECO:0007669"/>
    <property type="project" value="UniProtKB-EC"/>
</dbReference>
<dbReference type="FunCoup" id="A0A317ZLU7">
    <property type="interactions" value="90"/>
</dbReference>
<comment type="catalytic activity">
    <reaction evidence="1">
        <text>a 4-O-methyl-thymidine in DNA + L-cysteinyl-[protein] = a thymidine in DNA + S-methyl-L-cysteinyl-[protein]</text>
        <dbReference type="Rhea" id="RHEA:53428"/>
        <dbReference type="Rhea" id="RHEA-COMP:10131"/>
        <dbReference type="Rhea" id="RHEA-COMP:10132"/>
        <dbReference type="Rhea" id="RHEA-COMP:13555"/>
        <dbReference type="Rhea" id="RHEA-COMP:13556"/>
        <dbReference type="ChEBI" id="CHEBI:29950"/>
        <dbReference type="ChEBI" id="CHEBI:82612"/>
        <dbReference type="ChEBI" id="CHEBI:137386"/>
        <dbReference type="ChEBI" id="CHEBI:137387"/>
        <dbReference type="EC" id="2.1.1.63"/>
    </reaction>
</comment>
<dbReference type="EMBL" id="QHJQ01000002">
    <property type="protein sequence ID" value="PXA05203.1"/>
    <property type="molecule type" value="Genomic_DNA"/>
</dbReference>
<dbReference type="InterPro" id="IPR036631">
    <property type="entry name" value="MGMT_N_sf"/>
</dbReference>
<dbReference type="EC" id="2.1.1.63" evidence="3"/>
<keyword evidence="4" id="KW-0489">Methyltransferase</keyword>
<evidence type="ECO:0000313" key="10">
    <source>
        <dbReference type="EMBL" id="PXA05203.1"/>
    </source>
</evidence>
<evidence type="ECO:0000256" key="5">
    <source>
        <dbReference type="ARBA" id="ARBA00022679"/>
    </source>
</evidence>
<dbReference type="PANTHER" id="PTHR10815:SF13">
    <property type="entry name" value="METHYLATED-DNA--PROTEIN-CYSTEINE METHYLTRANSFERASE"/>
    <property type="match status" value="1"/>
</dbReference>
<evidence type="ECO:0000313" key="11">
    <source>
        <dbReference type="Proteomes" id="UP000247099"/>
    </source>
</evidence>
<evidence type="ECO:0000259" key="9">
    <source>
        <dbReference type="Pfam" id="PF01035"/>
    </source>
</evidence>
<dbReference type="CDD" id="cd06445">
    <property type="entry name" value="ATase"/>
    <property type="match status" value="1"/>
</dbReference>
<comment type="similarity">
    <text evidence="2">Belongs to the MGMT family.</text>
</comment>
<dbReference type="Gene3D" id="1.10.10.10">
    <property type="entry name" value="Winged helix-like DNA-binding domain superfamily/Winged helix DNA-binding domain"/>
    <property type="match status" value="1"/>
</dbReference>
<dbReference type="GO" id="GO:0032259">
    <property type="term" value="P:methylation"/>
    <property type="evidence" value="ECO:0007669"/>
    <property type="project" value="UniProtKB-KW"/>
</dbReference>
<evidence type="ECO:0000256" key="4">
    <source>
        <dbReference type="ARBA" id="ARBA00022603"/>
    </source>
</evidence>
<evidence type="ECO:0000256" key="1">
    <source>
        <dbReference type="ARBA" id="ARBA00001286"/>
    </source>
</evidence>
<keyword evidence="7" id="KW-0234">DNA repair</keyword>
<evidence type="ECO:0000256" key="8">
    <source>
        <dbReference type="ARBA" id="ARBA00049348"/>
    </source>
</evidence>
<dbReference type="NCBIfam" id="TIGR00589">
    <property type="entry name" value="ogt"/>
    <property type="match status" value="1"/>
</dbReference>
<dbReference type="InterPro" id="IPR001497">
    <property type="entry name" value="MethylDNA_cys_MeTrfase_AS"/>
</dbReference>
<keyword evidence="5" id="KW-0808">Transferase</keyword>
<dbReference type="PANTHER" id="PTHR10815">
    <property type="entry name" value="METHYLATED-DNA--PROTEIN-CYSTEINE METHYLTRANSFERASE"/>
    <property type="match status" value="1"/>
</dbReference>
<evidence type="ECO:0000256" key="2">
    <source>
        <dbReference type="ARBA" id="ARBA00008711"/>
    </source>
</evidence>
<dbReference type="InterPro" id="IPR036388">
    <property type="entry name" value="WH-like_DNA-bd_sf"/>
</dbReference>
<dbReference type="InParanoid" id="A0A317ZLU7"/>
<dbReference type="SUPFAM" id="SSF46767">
    <property type="entry name" value="Methylated DNA-protein cysteine methyltransferase, C-terminal domain"/>
    <property type="match status" value="1"/>
</dbReference>
<dbReference type="Proteomes" id="UP000247099">
    <property type="component" value="Unassembled WGS sequence"/>
</dbReference>
<proteinExistence type="inferred from homology"/>
<dbReference type="OrthoDB" id="9783680at2"/>
<name>A0A317ZLU7_9BACT</name>
<dbReference type="GO" id="GO:0006281">
    <property type="term" value="P:DNA repair"/>
    <property type="evidence" value="ECO:0007669"/>
    <property type="project" value="UniProtKB-KW"/>
</dbReference>
<evidence type="ECO:0000256" key="3">
    <source>
        <dbReference type="ARBA" id="ARBA00011918"/>
    </source>
</evidence>
<gene>
    <name evidence="10" type="ORF">DDZ13_04375</name>
</gene>
<dbReference type="PROSITE" id="PS00374">
    <property type="entry name" value="MGMT"/>
    <property type="match status" value="1"/>
</dbReference>
<dbReference type="AlphaFoldDB" id="A0A317ZLU7"/>
<comment type="catalytic activity">
    <reaction evidence="8">
        <text>a 6-O-methyl-2'-deoxyguanosine in DNA + L-cysteinyl-[protein] = S-methyl-L-cysteinyl-[protein] + a 2'-deoxyguanosine in DNA</text>
        <dbReference type="Rhea" id="RHEA:24000"/>
        <dbReference type="Rhea" id="RHEA-COMP:10131"/>
        <dbReference type="Rhea" id="RHEA-COMP:10132"/>
        <dbReference type="Rhea" id="RHEA-COMP:11367"/>
        <dbReference type="Rhea" id="RHEA-COMP:11368"/>
        <dbReference type="ChEBI" id="CHEBI:29950"/>
        <dbReference type="ChEBI" id="CHEBI:82612"/>
        <dbReference type="ChEBI" id="CHEBI:85445"/>
        <dbReference type="ChEBI" id="CHEBI:85448"/>
        <dbReference type="EC" id="2.1.1.63"/>
    </reaction>
</comment>
<accession>A0A317ZLU7</accession>
<keyword evidence="11" id="KW-1185">Reference proteome</keyword>
<dbReference type="InterPro" id="IPR014048">
    <property type="entry name" value="MethylDNA_cys_MeTrfase_DNA-bd"/>
</dbReference>
<protein>
    <recommendedName>
        <fullName evidence="3">methylated-DNA--[protein]-cysteine S-methyltransferase</fullName>
        <ecNumber evidence="3">2.1.1.63</ecNumber>
    </recommendedName>
</protein>